<protein>
    <submittedName>
        <fullName evidence="1">Uncharacterized protein</fullName>
    </submittedName>
</protein>
<dbReference type="EMBL" id="CM047905">
    <property type="protein sequence ID" value="KAJ0089285.1"/>
    <property type="molecule type" value="Genomic_DNA"/>
</dbReference>
<name>A0ACC1ARG3_9ROSI</name>
<proteinExistence type="predicted"/>
<evidence type="ECO:0000313" key="1">
    <source>
        <dbReference type="EMBL" id="KAJ0089285.1"/>
    </source>
</evidence>
<gene>
    <name evidence="1" type="ORF">Patl1_33149</name>
</gene>
<comment type="caution">
    <text evidence="1">The sequence shown here is derived from an EMBL/GenBank/DDBJ whole genome shotgun (WGS) entry which is preliminary data.</text>
</comment>
<keyword evidence="2" id="KW-1185">Reference proteome</keyword>
<reference evidence="2" key="1">
    <citation type="journal article" date="2023" name="G3 (Bethesda)">
        <title>Genome assembly and association tests identify interacting loci associated with vigor, precocity, and sex in interspecific pistachio rootstocks.</title>
        <authorList>
            <person name="Palmer W."/>
            <person name="Jacygrad E."/>
            <person name="Sagayaradj S."/>
            <person name="Cavanaugh K."/>
            <person name="Han R."/>
            <person name="Bertier L."/>
            <person name="Beede B."/>
            <person name="Kafkas S."/>
            <person name="Golino D."/>
            <person name="Preece J."/>
            <person name="Michelmore R."/>
        </authorList>
    </citation>
    <scope>NUCLEOTIDE SEQUENCE [LARGE SCALE GENOMIC DNA]</scope>
</reference>
<sequence length="232" mass="26197">MPRDAILFYAQMKECAHYTLCDNYTYSSAFKACAATHNFRVGKAVHCYFVRGLLNPSRIVYNYLLNMYSTCLSSVVDSEIGGCGYSGFDYSKYDLVCKVFDTMTSRNVVSWNTMVSWCVKTERDAEAIRQFRMIMMKGIRPRTVSFVNVFPALSSLEDYKNGMAFGLREWKVTLSTCKTQKNSHPSMMNSTRAYSRSSASSSAMGQHDRGVAREVDAIYCVLPVCASVPLRD</sequence>
<organism evidence="1 2">
    <name type="scientific">Pistacia atlantica</name>
    <dbReference type="NCBI Taxonomy" id="434234"/>
    <lineage>
        <taxon>Eukaryota</taxon>
        <taxon>Viridiplantae</taxon>
        <taxon>Streptophyta</taxon>
        <taxon>Embryophyta</taxon>
        <taxon>Tracheophyta</taxon>
        <taxon>Spermatophyta</taxon>
        <taxon>Magnoliopsida</taxon>
        <taxon>eudicotyledons</taxon>
        <taxon>Gunneridae</taxon>
        <taxon>Pentapetalae</taxon>
        <taxon>rosids</taxon>
        <taxon>malvids</taxon>
        <taxon>Sapindales</taxon>
        <taxon>Anacardiaceae</taxon>
        <taxon>Pistacia</taxon>
    </lineage>
</organism>
<accession>A0ACC1ARG3</accession>
<dbReference type="Proteomes" id="UP001164250">
    <property type="component" value="Chromosome 9"/>
</dbReference>
<evidence type="ECO:0000313" key="2">
    <source>
        <dbReference type="Proteomes" id="UP001164250"/>
    </source>
</evidence>